<dbReference type="VEuPathDB" id="VectorBase:GBRI014417"/>
<dbReference type="InterPro" id="IPR004367">
    <property type="entry name" value="Cyclin_C-dom"/>
</dbReference>
<keyword evidence="4" id="KW-0131">Cell cycle</keyword>
<evidence type="ECO:0000256" key="5">
    <source>
        <dbReference type="RuleBase" id="RU000383"/>
    </source>
</evidence>
<dbReference type="PIRSF" id="PIRSF001771">
    <property type="entry name" value="Cyclin_A_B_D_E"/>
    <property type="match status" value="1"/>
</dbReference>
<evidence type="ECO:0000313" key="8">
    <source>
        <dbReference type="EnsemblMetazoa" id="GBRI014417-PA"/>
    </source>
</evidence>
<dbReference type="GO" id="GO:0051301">
    <property type="term" value="P:cell division"/>
    <property type="evidence" value="ECO:0007669"/>
    <property type="project" value="UniProtKB-KW"/>
</dbReference>
<dbReference type="SUPFAM" id="SSF47954">
    <property type="entry name" value="Cyclin-like"/>
    <property type="match status" value="2"/>
</dbReference>
<dbReference type="Pfam" id="PF02984">
    <property type="entry name" value="Cyclin_C"/>
    <property type="match status" value="1"/>
</dbReference>
<dbReference type="PANTHER" id="PTHR10177">
    <property type="entry name" value="CYCLINS"/>
    <property type="match status" value="1"/>
</dbReference>
<protein>
    <submittedName>
        <fullName evidence="8">Uncharacterized protein</fullName>
    </submittedName>
</protein>
<organism evidence="8 9">
    <name type="scientific">Glossina brevipalpis</name>
    <dbReference type="NCBI Taxonomy" id="37001"/>
    <lineage>
        <taxon>Eukaryota</taxon>
        <taxon>Metazoa</taxon>
        <taxon>Ecdysozoa</taxon>
        <taxon>Arthropoda</taxon>
        <taxon>Hexapoda</taxon>
        <taxon>Insecta</taxon>
        <taxon>Pterygota</taxon>
        <taxon>Neoptera</taxon>
        <taxon>Endopterygota</taxon>
        <taxon>Diptera</taxon>
        <taxon>Brachycera</taxon>
        <taxon>Muscomorpha</taxon>
        <taxon>Hippoboscoidea</taxon>
        <taxon>Glossinidae</taxon>
        <taxon>Glossina</taxon>
    </lineage>
</organism>
<dbReference type="InterPro" id="IPR006671">
    <property type="entry name" value="Cyclin_N"/>
</dbReference>
<evidence type="ECO:0000259" key="6">
    <source>
        <dbReference type="SMART" id="SM00385"/>
    </source>
</evidence>
<dbReference type="FunFam" id="1.10.472.10:FF:000001">
    <property type="entry name" value="G2/mitotic-specific cyclin"/>
    <property type="match status" value="1"/>
</dbReference>
<keyword evidence="9" id="KW-1185">Reference proteome</keyword>
<evidence type="ECO:0000256" key="2">
    <source>
        <dbReference type="ARBA" id="ARBA00022618"/>
    </source>
</evidence>
<reference evidence="9" key="1">
    <citation type="submission" date="2014-03" db="EMBL/GenBank/DDBJ databases">
        <authorList>
            <person name="Aksoy S."/>
            <person name="Warren W."/>
            <person name="Wilson R.K."/>
        </authorList>
    </citation>
    <scope>NUCLEOTIDE SEQUENCE [LARGE SCALE GENOMIC DNA]</scope>
    <source>
        <strain evidence="9">IAEA</strain>
    </source>
</reference>
<keyword evidence="2" id="KW-0132">Cell division</keyword>
<dbReference type="AlphaFoldDB" id="A0A1A9WCG7"/>
<dbReference type="Proteomes" id="UP000091820">
    <property type="component" value="Unassembled WGS sequence"/>
</dbReference>
<dbReference type="GO" id="GO:0005634">
    <property type="term" value="C:nucleus"/>
    <property type="evidence" value="ECO:0007669"/>
    <property type="project" value="UniProtKB-ARBA"/>
</dbReference>
<dbReference type="InterPro" id="IPR036915">
    <property type="entry name" value="Cyclin-like_sf"/>
</dbReference>
<dbReference type="InterPro" id="IPR039361">
    <property type="entry name" value="Cyclin"/>
</dbReference>
<accession>A0A1A9WCG7</accession>
<dbReference type="SMART" id="SM00385">
    <property type="entry name" value="CYCLIN"/>
    <property type="match status" value="2"/>
</dbReference>
<sequence>MTSANNTPGAFKLPAVKEVMKPSTSKEAAKNIRTERLDMETHYKRKAERNNDGNKEMKRLALNDLTNLNIYPNIKTILPDIQKCTTNKVGTKPCDATQDNDNITSKVLKQNSQSTKIVVDTKLISPLVGTADSHANMPKKLQSPKQVFTLVVPEKKGEINLKKLPDDEEDFDKLKWNDPYQVSQYAKDIFNYLKDRESEYPIDNYMERQIHLTKDMRAVLVDWMASAQQTLELNHETLYLAVKIVDLYLCEVVITKNTLQLLGATALFLAHKYDDRSVPLIEDFLCLCSSYKYKELISMEILVFKAIRYDLGVPLSYRFLRRYARCGKVASATLTLARYILELSLMNYDNIAFSDSKSAAAALFIALRMLGVDKGWNATLEYYSDYKLKDFAEIVTVLNGNLHRKSTVECSSIRKKYSDETFFEVAMVPILTAEDLFKDNLDFTLHSVNSSTRNAS</sequence>
<evidence type="ECO:0000256" key="4">
    <source>
        <dbReference type="ARBA" id="ARBA00023306"/>
    </source>
</evidence>
<dbReference type="EnsemblMetazoa" id="GBRI014417-RA">
    <property type="protein sequence ID" value="GBRI014417-PA"/>
    <property type="gene ID" value="GBRI014417"/>
</dbReference>
<feature type="domain" description="Cyclin-like" evidence="6">
    <location>
        <begin position="318"/>
        <end position="400"/>
    </location>
</feature>
<dbReference type="InterPro" id="IPR046965">
    <property type="entry name" value="Cyclin_A/B-like"/>
</dbReference>
<dbReference type="STRING" id="37001.A0A1A9WCG7"/>
<feature type="domain" description="Cyclin-like" evidence="6">
    <location>
        <begin position="222"/>
        <end position="305"/>
    </location>
</feature>
<evidence type="ECO:0000259" key="7">
    <source>
        <dbReference type="SMART" id="SM01332"/>
    </source>
</evidence>
<reference evidence="8" key="2">
    <citation type="submission" date="2020-05" db="UniProtKB">
        <authorList>
            <consortium name="EnsemblMetazoa"/>
        </authorList>
    </citation>
    <scope>IDENTIFICATION</scope>
    <source>
        <strain evidence="8">IAEA</strain>
    </source>
</reference>
<dbReference type="InterPro" id="IPR013763">
    <property type="entry name" value="Cyclin-like_dom"/>
</dbReference>
<feature type="domain" description="Cyclin C-terminal" evidence="7">
    <location>
        <begin position="314"/>
        <end position="431"/>
    </location>
</feature>
<dbReference type="Pfam" id="PF00134">
    <property type="entry name" value="Cyclin_N"/>
    <property type="match status" value="1"/>
</dbReference>
<dbReference type="Gene3D" id="1.10.472.10">
    <property type="entry name" value="Cyclin-like"/>
    <property type="match status" value="2"/>
</dbReference>
<evidence type="ECO:0000256" key="3">
    <source>
        <dbReference type="ARBA" id="ARBA00023127"/>
    </source>
</evidence>
<dbReference type="FunFam" id="1.10.472.10:FF:000005">
    <property type="entry name" value="G2/mitotic-specific cyclin B"/>
    <property type="match status" value="1"/>
</dbReference>
<dbReference type="SMART" id="SM01332">
    <property type="entry name" value="Cyclin_C"/>
    <property type="match status" value="1"/>
</dbReference>
<proteinExistence type="inferred from homology"/>
<comment type="similarity">
    <text evidence="1">Belongs to the cyclin family. Cyclin AB subfamily.</text>
</comment>
<dbReference type="GO" id="GO:0016538">
    <property type="term" value="F:cyclin-dependent protein serine/threonine kinase regulator activity"/>
    <property type="evidence" value="ECO:0007669"/>
    <property type="project" value="InterPro"/>
</dbReference>
<evidence type="ECO:0000256" key="1">
    <source>
        <dbReference type="ARBA" id="ARBA00006955"/>
    </source>
</evidence>
<name>A0A1A9WCG7_9MUSC</name>
<keyword evidence="3 5" id="KW-0195">Cyclin</keyword>
<evidence type="ECO:0000313" key="9">
    <source>
        <dbReference type="Proteomes" id="UP000091820"/>
    </source>
</evidence>
<dbReference type="GO" id="GO:0044772">
    <property type="term" value="P:mitotic cell cycle phase transition"/>
    <property type="evidence" value="ECO:0007669"/>
    <property type="project" value="InterPro"/>
</dbReference>